<reference evidence="9" key="1">
    <citation type="submission" date="2023-04" db="EMBL/GenBank/DDBJ databases">
        <title>Candida boidinii NBRC 10035.</title>
        <authorList>
            <person name="Ichikawa N."/>
            <person name="Sato H."/>
            <person name="Tonouchi N."/>
        </authorList>
    </citation>
    <scope>NUCLEOTIDE SEQUENCE</scope>
    <source>
        <strain evidence="9">NBRC 10035</strain>
    </source>
</reference>
<feature type="transmembrane region" description="Helical" evidence="8">
    <location>
        <begin position="268"/>
        <end position="288"/>
    </location>
</feature>
<name>A0A9W6WI81_CANBO</name>
<comment type="subcellular location">
    <subcellularLocation>
        <location evidence="1">Endomembrane system</location>
        <topology evidence="1">Multi-pass membrane protein</topology>
    </subcellularLocation>
    <subcellularLocation>
        <location evidence="2">Golgi apparatus membrane</location>
    </subcellularLocation>
</comment>
<dbReference type="EMBL" id="BSXN01001704">
    <property type="protein sequence ID" value="GME74163.1"/>
    <property type="molecule type" value="Genomic_DNA"/>
</dbReference>
<evidence type="ECO:0000256" key="6">
    <source>
        <dbReference type="ARBA" id="ARBA00023136"/>
    </source>
</evidence>
<gene>
    <name evidence="9" type="ORF">Cboi02_000431300</name>
</gene>
<evidence type="ECO:0000313" key="9">
    <source>
        <dbReference type="EMBL" id="GME74163.1"/>
    </source>
</evidence>
<proteinExistence type="predicted"/>
<dbReference type="PANTHER" id="PTHR16133">
    <property type="entry name" value="SOLUTE CARRIER FAMILY 39 ZINC TRANSPORTER , MEMBER 9-RELATED"/>
    <property type="match status" value="1"/>
</dbReference>
<feature type="transmembrane region" description="Helical" evidence="8">
    <location>
        <begin position="207"/>
        <end position="230"/>
    </location>
</feature>
<keyword evidence="5" id="KW-0333">Golgi apparatus</keyword>
<feature type="transmembrane region" description="Helical" evidence="8">
    <location>
        <begin position="71"/>
        <end position="89"/>
    </location>
</feature>
<evidence type="ECO:0000256" key="2">
    <source>
        <dbReference type="ARBA" id="ARBA00004394"/>
    </source>
</evidence>
<dbReference type="Pfam" id="PF02535">
    <property type="entry name" value="Zip"/>
    <property type="match status" value="1"/>
</dbReference>
<evidence type="ECO:0000256" key="1">
    <source>
        <dbReference type="ARBA" id="ARBA00004127"/>
    </source>
</evidence>
<organism evidence="9 10">
    <name type="scientific">Candida boidinii</name>
    <name type="common">Yeast</name>
    <dbReference type="NCBI Taxonomy" id="5477"/>
    <lineage>
        <taxon>Eukaryota</taxon>
        <taxon>Fungi</taxon>
        <taxon>Dikarya</taxon>
        <taxon>Ascomycota</taxon>
        <taxon>Saccharomycotina</taxon>
        <taxon>Pichiomycetes</taxon>
        <taxon>Pichiales</taxon>
        <taxon>Pichiaceae</taxon>
        <taxon>Ogataea</taxon>
        <taxon>Ogataea/Candida clade</taxon>
    </lineage>
</organism>
<keyword evidence="10" id="KW-1185">Reference proteome</keyword>
<dbReference type="InterPro" id="IPR045891">
    <property type="entry name" value="ZIP9"/>
</dbReference>
<keyword evidence="4 8" id="KW-1133">Transmembrane helix</keyword>
<evidence type="ECO:0000313" key="10">
    <source>
        <dbReference type="Proteomes" id="UP001165120"/>
    </source>
</evidence>
<dbReference type="GO" id="GO:0006829">
    <property type="term" value="P:zinc ion transport"/>
    <property type="evidence" value="ECO:0007669"/>
    <property type="project" value="InterPro"/>
</dbReference>
<evidence type="ECO:0000256" key="4">
    <source>
        <dbReference type="ARBA" id="ARBA00022989"/>
    </source>
</evidence>
<feature type="compositionally biased region" description="Basic and acidic residues" evidence="7">
    <location>
        <begin position="126"/>
        <end position="135"/>
    </location>
</feature>
<dbReference type="GO" id="GO:0000139">
    <property type="term" value="C:Golgi membrane"/>
    <property type="evidence" value="ECO:0007669"/>
    <property type="project" value="UniProtKB-SubCell"/>
</dbReference>
<keyword evidence="3 8" id="KW-0812">Transmembrane</keyword>
<dbReference type="AlphaFoldDB" id="A0A9W6WI81"/>
<feature type="transmembrane region" description="Helical" evidence="8">
    <location>
        <begin position="242"/>
        <end position="262"/>
    </location>
</feature>
<evidence type="ECO:0000256" key="7">
    <source>
        <dbReference type="SAM" id="MobiDB-lite"/>
    </source>
</evidence>
<dbReference type="Proteomes" id="UP001165120">
    <property type="component" value="Unassembled WGS sequence"/>
</dbReference>
<sequence>MNSTNLILLYSLIMCISSYLSGLIPLSFNIDLKNLKFISILSVGILISTSFIIIIPESIETLNSNKQDEKSIGIYLLIGFTTLFVLDRVGNFVKDFINHNYSNVNNSNVENDYSMSNFEIDDDDDGARHDDDESTLRPTSSSSLGFVNPFTNFSGSSDKRPFSHIIKSVFQSTNTVGLMIHSITDGIALASSFLSSGNKGSNSSSSSFVIIIAIFLHKLPTAFALTSIMLESKNYSKREIRYHLLFFSISAPIGAILILLINLNLSELSGVLLSISGGSFIFVGFHSLHEMINRLEKNSKDKSILESSLEFLLCLVGLFIPVLISAISKEDV</sequence>
<protein>
    <submittedName>
        <fullName evidence="9">Unnamed protein product</fullName>
    </submittedName>
</protein>
<dbReference type="GO" id="GO:0046873">
    <property type="term" value="F:metal ion transmembrane transporter activity"/>
    <property type="evidence" value="ECO:0007669"/>
    <property type="project" value="InterPro"/>
</dbReference>
<dbReference type="PANTHER" id="PTHR16133:SF0">
    <property type="entry name" value="ZINC_IRON REGULATED TRANSPORTER-RELATED PROTEIN 102B, ISOFORM E"/>
    <property type="match status" value="1"/>
</dbReference>
<feature type="region of interest" description="Disordered" evidence="7">
    <location>
        <begin position="120"/>
        <end position="141"/>
    </location>
</feature>
<dbReference type="InterPro" id="IPR003689">
    <property type="entry name" value="ZIP"/>
</dbReference>
<feature type="transmembrane region" description="Helical" evidence="8">
    <location>
        <begin position="309"/>
        <end position="328"/>
    </location>
</feature>
<keyword evidence="6 8" id="KW-0472">Membrane</keyword>
<feature type="transmembrane region" description="Helical" evidence="8">
    <location>
        <begin position="38"/>
        <end position="59"/>
    </location>
</feature>
<evidence type="ECO:0000256" key="8">
    <source>
        <dbReference type="SAM" id="Phobius"/>
    </source>
</evidence>
<evidence type="ECO:0000256" key="5">
    <source>
        <dbReference type="ARBA" id="ARBA00023034"/>
    </source>
</evidence>
<feature type="transmembrane region" description="Helical" evidence="8">
    <location>
        <begin position="6"/>
        <end position="26"/>
    </location>
</feature>
<accession>A0A9W6WI81</accession>
<comment type="caution">
    <text evidence="9">The sequence shown here is derived from an EMBL/GenBank/DDBJ whole genome shotgun (WGS) entry which is preliminary data.</text>
</comment>
<evidence type="ECO:0000256" key="3">
    <source>
        <dbReference type="ARBA" id="ARBA00022692"/>
    </source>
</evidence>